<sequence length="663" mass="70153">MVEKRKKQSKGTICEGDVSTVLQRYPATTVLTLLQEVAQVPDVKINWNELVKKTSTGISNAREYQMLWRHLAYRDTLAERLDDGAEPQDDDSDLDYELEALPPISSEASTEAAACVKVLIASGSQSDTNLPNGSTVEAPLTINIPNGQSSRGPSENSQMQGTNITVPVSVQKQPLPIVTSAEVFDANGSASGNLPPRKKRKPWSAAEDQELIAAVQKCGEGNWANILKGDFKGDRTASQLSQCPLLNGEEEAAVCAIVSSAAIGMLSFLTRWAIIRKRKGNLNVGSGSHPSEAQLATRRAVSLALDYPIVDNLTAACSNGNAGTNPNNTSSHSLHLAMEASSVAQSQHPSRQDSAPSTSLKSRVMLKRPSTKPSLSPDAMVKAAAVAAGARIATPSDAASLLKAAQAKNAVHIIPGGGSLSKSSVGSALPPNVHFIRTGLTAPPPSTYSTVPTSVLRPCGTLQAHNSSLKPAPPTLSVLTATESSPTVDCRMEETTDVLTPTASGDLKSNDICNSSSSNPLNGLLQEDEVVVSGDSFEERVQEDQVSVAGNSLNEQIQDQPPICINIPNERHQEDQMPSSETILNVRKDFVENPNCSSTKAGGDYRAVITGKEATTGSEERDGDKTIGMQVEDGGENHSEKKCENDSSSMTKDPSNENIGVAC</sequence>
<dbReference type="SUPFAM" id="SSF46689">
    <property type="entry name" value="Homeodomain-like"/>
    <property type="match status" value="1"/>
</dbReference>
<dbReference type="PROSITE" id="PS50090">
    <property type="entry name" value="MYB_LIKE"/>
    <property type="match status" value="1"/>
</dbReference>
<feature type="compositionally biased region" description="Polar residues" evidence="3">
    <location>
        <begin position="143"/>
        <end position="160"/>
    </location>
</feature>
<feature type="region of interest" description="Disordered" evidence="3">
    <location>
        <begin position="126"/>
        <end position="160"/>
    </location>
</feature>
<feature type="compositionally biased region" description="Basic and acidic residues" evidence="3">
    <location>
        <begin position="635"/>
        <end position="645"/>
    </location>
</feature>
<dbReference type="InterPro" id="IPR001005">
    <property type="entry name" value="SANT/Myb"/>
</dbReference>
<dbReference type="InterPro" id="IPR009057">
    <property type="entry name" value="Homeodomain-like_sf"/>
</dbReference>
<dbReference type="PROSITE" id="PS51294">
    <property type="entry name" value="HTH_MYB"/>
    <property type="match status" value="1"/>
</dbReference>
<feature type="region of interest" description="Disordered" evidence="3">
    <location>
        <begin position="340"/>
        <end position="377"/>
    </location>
</feature>
<dbReference type="AlphaFoldDB" id="A0A834GME2"/>
<reference evidence="6" key="1">
    <citation type="submission" date="2019-11" db="EMBL/GenBank/DDBJ databases">
        <authorList>
            <person name="Liu Y."/>
            <person name="Hou J."/>
            <person name="Li T.-Q."/>
            <person name="Guan C.-H."/>
            <person name="Wu X."/>
            <person name="Wu H.-Z."/>
            <person name="Ling F."/>
            <person name="Zhang R."/>
            <person name="Shi X.-G."/>
            <person name="Ren J.-P."/>
            <person name="Chen E.-F."/>
            <person name="Sun J.-M."/>
        </authorList>
    </citation>
    <scope>NUCLEOTIDE SEQUENCE</scope>
    <source>
        <strain evidence="6">Adult_tree_wgs_1</strain>
        <tissue evidence="6">Leaves</tissue>
    </source>
</reference>
<evidence type="ECO:0000259" key="5">
    <source>
        <dbReference type="PROSITE" id="PS51294"/>
    </source>
</evidence>
<dbReference type="OrthoDB" id="608866at2759"/>
<protein>
    <recommendedName>
        <fullName evidence="8">Homeodomain-like superfamily protein</fullName>
    </recommendedName>
</protein>
<feature type="region of interest" description="Disordered" evidence="3">
    <location>
        <begin position="613"/>
        <end position="663"/>
    </location>
</feature>
<gene>
    <name evidence="6" type="ORF">RHSIM_Rhsim07G0212100</name>
</gene>
<evidence type="ECO:0000313" key="6">
    <source>
        <dbReference type="EMBL" id="KAF7138433.1"/>
    </source>
</evidence>
<dbReference type="SMART" id="SM00717">
    <property type="entry name" value="SANT"/>
    <property type="match status" value="1"/>
</dbReference>
<dbReference type="Proteomes" id="UP000626092">
    <property type="component" value="Unassembled WGS sequence"/>
</dbReference>
<accession>A0A834GME2</accession>
<dbReference type="PANTHER" id="PTHR47206:SF1">
    <property type="entry name" value="HOMEODOMAIN-LIKE SUPERFAMILY PROTEIN"/>
    <property type="match status" value="1"/>
</dbReference>
<evidence type="ECO:0000259" key="4">
    <source>
        <dbReference type="PROSITE" id="PS50090"/>
    </source>
</evidence>
<feature type="compositionally biased region" description="Polar residues" evidence="3">
    <location>
        <begin position="126"/>
        <end position="135"/>
    </location>
</feature>
<feature type="compositionally biased region" description="Polar residues" evidence="3">
    <location>
        <begin position="646"/>
        <end position="663"/>
    </location>
</feature>
<keyword evidence="2" id="KW-0539">Nucleus</keyword>
<feature type="domain" description="Myb-like" evidence="4">
    <location>
        <begin position="195"/>
        <end position="239"/>
    </location>
</feature>
<dbReference type="GO" id="GO:0005634">
    <property type="term" value="C:nucleus"/>
    <property type="evidence" value="ECO:0007669"/>
    <property type="project" value="UniProtKB-SubCell"/>
</dbReference>
<comment type="caution">
    <text evidence="6">The sequence shown here is derived from an EMBL/GenBank/DDBJ whole genome shotgun (WGS) entry which is preliminary data.</text>
</comment>
<evidence type="ECO:0008006" key="8">
    <source>
        <dbReference type="Google" id="ProtNLM"/>
    </source>
</evidence>
<name>A0A834GME2_RHOSS</name>
<feature type="domain" description="HTH myb-type" evidence="5">
    <location>
        <begin position="196"/>
        <end position="228"/>
    </location>
</feature>
<comment type="subcellular location">
    <subcellularLocation>
        <location evidence="1">Nucleus</location>
    </subcellularLocation>
</comment>
<organism evidence="6 7">
    <name type="scientific">Rhododendron simsii</name>
    <name type="common">Sims's rhododendron</name>
    <dbReference type="NCBI Taxonomy" id="118357"/>
    <lineage>
        <taxon>Eukaryota</taxon>
        <taxon>Viridiplantae</taxon>
        <taxon>Streptophyta</taxon>
        <taxon>Embryophyta</taxon>
        <taxon>Tracheophyta</taxon>
        <taxon>Spermatophyta</taxon>
        <taxon>Magnoliopsida</taxon>
        <taxon>eudicotyledons</taxon>
        <taxon>Gunneridae</taxon>
        <taxon>Pentapetalae</taxon>
        <taxon>asterids</taxon>
        <taxon>Ericales</taxon>
        <taxon>Ericaceae</taxon>
        <taxon>Ericoideae</taxon>
        <taxon>Rhodoreae</taxon>
        <taxon>Rhododendron</taxon>
    </lineage>
</organism>
<feature type="compositionally biased region" description="Polar residues" evidence="3">
    <location>
        <begin position="342"/>
        <end position="361"/>
    </location>
</feature>
<evidence type="ECO:0000256" key="3">
    <source>
        <dbReference type="SAM" id="MobiDB-lite"/>
    </source>
</evidence>
<evidence type="ECO:0000256" key="2">
    <source>
        <dbReference type="ARBA" id="ARBA00023242"/>
    </source>
</evidence>
<proteinExistence type="predicted"/>
<dbReference type="EMBL" id="WJXA01000007">
    <property type="protein sequence ID" value="KAF7138433.1"/>
    <property type="molecule type" value="Genomic_DNA"/>
</dbReference>
<dbReference type="PANTHER" id="PTHR47206">
    <property type="entry name" value="HOMEODOMAIN-LIKE SUPERFAMILY PROTEIN"/>
    <property type="match status" value="1"/>
</dbReference>
<dbReference type="Gene3D" id="1.10.10.60">
    <property type="entry name" value="Homeodomain-like"/>
    <property type="match status" value="1"/>
</dbReference>
<evidence type="ECO:0000313" key="7">
    <source>
        <dbReference type="Proteomes" id="UP000626092"/>
    </source>
</evidence>
<keyword evidence="7" id="KW-1185">Reference proteome</keyword>
<dbReference type="InterPro" id="IPR017930">
    <property type="entry name" value="Myb_dom"/>
</dbReference>
<dbReference type="CDD" id="cd11660">
    <property type="entry name" value="SANT_TRF"/>
    <property type="match status" value="1"/>
</dbReference>
<evidence type="ECO:0000256" key="1">
    <source>
        <dbReference type="ARBA" id="ARBA00004123"/>
    </source>
</evidence>
<dbReference type="Pfam" id="PF00249">
    <property type="entry name" value="Myb_DNA-binding"/>
    <property type="match status" value="1"/>
</dbReference>